<dbReference type="Proteomes" id="UP001589611">
    <property type="component" value="Unassembled WGS sequence"/>
</dbReference>
<name>A0ABV5T1S8_9MICO</name>
<dbReference type="PANTHER" id="PTHR34202">
    <property type="entry name" value="UPF0548 PROTEIN"/>
    <property type="match status" value="1"/>
</dbReference>
<protein>
    <submittedName>
        <fullName evidence="2">DUF1990 domain-containing protein</fullName>
    </submittedName>
</protein>
<evidence type="ECO:0000313" key="3">
    <source>
        <dbReference type="Proteomes" id="UP001589611"/>
    </source>
</evidence>
<sequence length="186" mass="20736">MGRCPVPYLRRLIQDRNQHPPASLDANPGTAPDLATWPAVGSTRFRRSEATAPIGQGDQVWERATQDVLRWAVKARSGFTVDDARKVTPGSELTITARMAGVTIREPVRVATVVENDTRVGFSYRTLPGHPVTGEEAFIVHRDGDDVFVTVRSLTAPGNEQPWRALYPLLRIAQVIARRRYLRALR</sequence>
<gene>
    <name evidence="2" type="ORF">ACFFPJ_12245</name>
</gene>
<organism evidence="2 3">
    <name type="scientific">Microbacterium terregens</name>
    <dbReference type="NCBI Taxonomy" id="69363"/>
    <lineage>
        <taxon>Bacteria</taxon>
        <taxon>Bacillati</taxon>
        <taxon>Actinomycetota</taxon>
        <taxon>Actinomycetes</taxon>
        <taxon>Micrococcales</taxon>
        <taxon>Microbacteriaceae</taxon>
        <taxon>Microbacterium</taxon>
    </lineage>
</organism>
<reference evidence="2 3" key="1">
    <citation type="submission" date="2024-09" db="EMBL/GenBank/DDBJ databases">
        <authorList>
            <person name="Sun Q."/>
            <person name="Mori K."/>
        </authorList>
    </citation>
    <scope>NUCLEOTIDE SEQUENCE [LARGE SCALE GENOMIC DNA]</scope>
    <source>
        <strain evidence="2 3">JCM 1342</strain>
    </source>
</reference>
<feature type="domain" description="DUF1990" evidence="1">
    <location>
        <begin position="42"/>
        <end position="184"/>
    </location>
</feature>
<dbReference type="EMBL" id="JBHMBE010000003">
    <property type="protein sequence ID" value="MFB9646563.1"/>
    <property type="molecule type" value="Genomic_DNA"/>
</dbReference>
<dbReference type="InterPro" id="IPR018960">
    <property type="entry name" value="DUF1990"/>
</dbReference>
<dbReference type="PANTHER" id="PTHR34202:SF1">
    <property type="entry name" value="UPF0548 PROTEIN"/>
    <property type="match status" value="1"/>
</dbReference>
<dbReference type="Pfam" id="PF09348">
    <property type="entry name" value="DUF1990"/>
    <property type="match status" value="1"/>
</dbReference>
<evidence type="ECO:0000313" key="2">
    <source>
        <dbReference type="EMBL" id="MFB9646563.1"/>
    </source>
</evidence>
<proteinExistence type="predicted"/>
<comment type="caution">
    <text evidence="2">The sequence shown here is derived from an EMBL/GenBank/DDBJ whole genome shotgun (WGS) entry which is preliminary data.</text>
</comment>
<dbReference type="RefSeq" id="WP_344713519.1">
    <property type="nucleotide sequence ID" value="NZ_BAAAWH010000001.1"/>
</dbReference>
<keyword evidence="3" id="KW-1185">Reference proteome</keyword>
<evidence type="ECO:0000259" key="1">
    <source>
        <dbReference type="Pfam" id="PF09348"/>
    </source>
</evidence>
<accession>A0ABV5T1S8</accession>